<keyword evidence="5 6" id="KW-0472">Membrane</keyword>
<sequence>MSSSWIVEFREWMVGQSLLAFIAAFWGGVLASFTPCTYPVLPITVAYIGHQASRDKRRVLFYSALYATGLAVTYTTLGIVATLTGKLFGSWVGNRWLYLVVGNICILAALIMLEVFHVRPPSWLRNLGRSKNSWGGLGAFSMGVTSALIIGPCTTPILGVLLSMAAAKQNLPWTISVFLAFSYGLAFIVVIAGIFAGLLTALPSSGPWLRFIQKALAMCMFAVGEYFIFKAGTLS</sequence>
<comment type="subcellular location">
    <subcellularLocation>
        <location evidence="1">Membrane</location>
        <topology evidence="1">Multi-pass membrane protein</topology>
    </subcellularLocation>
</comment>
<evidence type="ECO:0000259" key="7">
    <source>
        <dbReference type="Pfam" id="PF02683"/>
    </source>
</evidence>
<feature type="transmembrane region" description="Helical" evidence="6">
    <location>
        <begin position="137"/>
        <end position="167"/>
    </location>
</feature>
<proteinExistence type="predicted"/>
<gene>
    <name evidence="8" type="ORF">SAMN05660836_00634</name>
</gene>
<evidence type="ECO:0000256" key="1">
    <source>
        <dbReference type="ARBA" id="ARBA00004141"/>
    </source>
</evidence>
<feature type="transmembrane region" description="Helical" evidence="6">
    <location>
        <begin position="96"/>
        <end position="116"/>
    </location>
</feature>
<evidence type="ECO:0000256" key="3">
    <source>
        <dbReference type="ARBA" id="ARBA00022748"/>
    </source>
</evidence>
<organism evidence="8 9">
    <name type="scientific">Thermodesulforhabdus norvegica</name>
    <dbReference type="NCBI Taxonomy" id="39841"/>
    <lineage>
        <taxon>Bacteria</taxon>
        <taxon>Pseudomonadati</taxon>
        <taxon>Thermodesulfobacteriota</taxon>
        <taxon>Syntrophobacteria</taxon>
        <taxon>Syntrophobacterales</taxon>
        <taxon>Thermodesulforhabdaceae</taxon>
        <taxon>Thermodesulforhabdus</taxon>
    </lineage>
</organism>
<protein>
    <submittedName>
        <fullName evidence="8">Thiol:disulfide interchange protein DsbD</fullName>
    </submittedName>
</protein>
<dbReference type="GO" id="GO:0017004">
    <property type="term" value="P:cytochrome complex assembly"/>
    <property type="evidence" value="ECO:0007669"/>
    <property type="project" value="UniProtKB-KW"/>
</dbReference>
<evidence type="ECO:0000256" key="5">
    <source>
        <dbReference type="ARBA" id="ARBA00023136"/>
    </source>
</evidence>
<feature type="transmembrane region" description="Helical" evidence="6">
    <location>
        <begin position="173"/>
        <end position="199"/>
    </location>
</feature>
<name>A0A1I4RIT0_9BACT</name>
<evidence type="ECO:0000313" key="9">
    <source>
        <dbReference type="Proteomes" id="UP000199611"/>
    </source>
</evidence>
<reference evidence="8 9" key="1">
    <citation type="submission" date="2016-10" db="EMBL/GenBank/DDBJ databases">
        <authorList>
            <person name="de Groot N.N."/>
        </authorList>
    </citation>
    <scope>NUCLEOTIDE SEQUENCE [LARGE SCALE GENOMIC DNA]</scope>
    <source>
        <strain evidence="8 9">DSM 9990</strain>
    </source>
</reference>
<feature type="transmembrane region" description="Helical" evidence="6">
    <location>
        <begin position="20"/>
        <end position="48"/>
    </location>
</feature>
<feature type="transmembrane region" description="Helical" evidence="6">
    <location>
        <begin position="211"/>
        <end position="229"/>
    </location>
</feature>
<dbReference type="Pfam" id="PF02683">
    <property type="entry name" value="DsbD_TM"/>
    <property type="match status" value="1"/>
</dbReference>
<evidence type="ECO:0000256" key="4">
    <source>
        <dbReference type="ARBA" id="ARBA00022989"/>
    </source>
</evidence>
<dbReference type="OrthoDB" id="9811036at2"/>
<keyword evidence="9" id="KW-1185">Reference proteome</keyword>
<dbReference type="GO" id="GO:0045454">
    <property type="term" value="P:cell redox homeostasis"/>
    <property type="evidence" value="ECO:0007669"/>
    <property type="project" value="TreeGrafter"/>
</dbReference>
<dbReference type="GO" id="GO:0016020">
    <property type="term" value="C:membrane"/>
    <property type="evidence" value="ECO:0007669"/>
    <property type="project" value="UniProtKB-SubCell"/>
</dbReference>
<dbReference type="PANTHER" id="PTHR32234:SF0">
    <property type="entry name" value="THIOL:DISULFIDE INTERCHANGE PROTEIN DSBD"/>
    <property type="match status" value="1"/>
</dbReference>
<keyword evidence="3" id="KW-0201">Cytochrome c-type biogenesis</keyword>
<dbReference type="Proteomes" id="UP000199611">
    <property type="component" value="Unassembled WGS sequence"/>
</dbReference>
<dbReference type="STRING" id="39841.SAMN05660836_00634"/>
<feature type="transmembrane region" description="Helical" evidence="6">
    <location>
        <begin position="60"/>
        <end position="84"/>
    </location>
</feature>
<dbReference type="InterPro" id="IPR003834">
    <property type="entry name" value="Cyt_c_assmbl_TM_dom"/>
</dbReference>
<accession>A0A1I4RIT0</accession>
<dbReference type="GO" id="GO:0015035">
    <property type="term" value="F:protein-disulfide reductase activity"/>
    <property type="evidence" value="ECO:0007669"/>
    <property type="project" value="TreeGrafter"/>
</dbReference>
<evidence type="ECO:0000313" key="8">
    <source>
        <dbReference type="EMBL" id="SFM51956.1"/>
    </source>
</evidence>
<keyword evidence="2 6" id="KW-0812">Transmembrane</keyword>
<feature type="domain" description="Cytochrome C biogenesis protein transmembrane" evidence="7">
    <location>
        <begin position="21"/>
        <end position="227"/>
    </location>
</feature>
<dbReference type="PANTHER" id="PTHR32234">
    <property type="entry name" value="THIOL:DISULFIDE INTERCHANGE PROTEIN DSBD"/>
    <property type="match status" value="1"/>
</dbReference>
<dbReference type="EMBL" id="FOUU01000001">
    <property type="protein sequence ID" value="SFM51956.1"/>
    <property type="molecule type" value="Genomic_DNA"/>
</dbReference>
<evidence type="ECO:0000256" key="6">
    <source>
        <dbReference type="SAM" id="Phobius"/>
    </source>
</evidence>
<keyword evidence="4 6" id="KW-1133">Transmembrane helix</keyword>
<evidence type="ECO:0000256" key="2">
    <source>
        <dbReference type="ARBA" id="ARBA00022692"/>
    </source>
</evidence>
<dbReference type="AlphaFoldDB" id="A0A1I4RIT0"/>
<dbReference type="RefSeq" id="WP_093393399.1">
    <property type="nucleotide sequence ID" value="NZ_FOUU01000001.1"/>
</dbReference>